<evidence type="ECO:0000259" key="14">
    <source>
        <dbReference type="PROSITE" id="PS50109"/>
    </source>
</evidence>
<evidence type="ECO:0000256" key="1">
    <source>
        <dbReference type="ARBA" id="ARBA00000085"/>
    </source>
</evidence>
<dbReference type="PROSITE" id="PS50110">
    <property type="entry name" value="RESPONSE_REGULATORY"/>
    <property type="match status" value="1"/>
</dbReference>
<dbReference type="Pfam" id="PF02518">
    <property type="entry name" value="HATPase_c"/>
    <property type="match status" value="1"/>
</dbReference>
<keyword evidence="5 11" id="KW-0597">Phosphoprotein</keyword>
<proteinExistence type="predicted"/>
<feature type="modified residue" description="4-aspartylphosphate" evidence="11">
    <location>
        <position position="555"/>
    </location>
</feature>
<keyword evidence="7 13" id="KW-0812">Transmembrane</keyword>
<dbReference type="SUPFAM" id="SSF47384">
    <property type="entry name" value="Homodimeric domain of signal transducing histidine kinase"/>
    <property type="match status" value="1"/>
</dbReference>
<protein>
    <recommendedName>
        <fullName evidence="3">histidine kinase</fullName>
        <ecNumber evidence="3">2.7.13.3</ecNumber>
    </recommendedName>
</protein>
<evidence type="ECO:0000256" key="12">
    <source>
        <dbReference type="SAM" id="Coils"/>
    </source>
</evidence>
<dbReference type="InterPro" id="IPR004358">
    <property type="entry name" value="Sig_transdc_His_kin-like_C"/>
</dbReference>
<organism evidence="16 17">
    <name type="scientific">Mariniphaga sediminis</name>
    <dbReference type="NCBI Taxonomy" id="1628158"/>
    <lineage>
        <taxon>Bacteria</taxon>
        <taxon>Pseudomonadati</taxon>
        <taxon>Bacteroidota</taxon>
        <taxon>Bacteroidia</taxon>
        <taxon>Marinilabiliales</taxon>
        <taxon>Prolixibacteraceae</taxon>
        <taxon>Mariniphaga</taxon>
    </lineage>
</organism>
<keyword evidence="8" id="KW-0418">Kinase</keyword>
<dbReference type="Pfam" id="PF00512">
    <property type="entry name" value="HisKA"/>
    <property type="match status" value="1"/>
</dbReference>
<dbReference type="SMART" id="SM00388">
    <property type="entry name" value="HisKA"/>
    <property type="match status" value="1"/>
</dbReference>
<dbReference type="SUPFAM" id="SSF52172">
    <property type="entry name" value="CheY-like"/>
    <property type="match status" value="1"/>
</dbReference>
<dbReference type="CDD" id="cd16922">
    <property type="entry name" value="HATPase_EvgS-ArcB-TorS-like"/>
    <property type="match status" value="1"/>
</dbReference>
<dbReference type="PANTHER" id="PTHR43047">
    <property type="entry name" value="TWO-COMPONENT HISTIDINE PROTEIN KINASE"/>
    <property type="match status" value="1"/>
</dbReference>
<keyword evidence="6" id="KW-0808">Transferase</keyword>
<dbReference type="InterPro" id="IPR003661">
    <property type="entry name" value="HisK_dim/P_dom"/>
</dbReference>
<dbReference type="InterPro" id="IPR036890">
    <property type="entry name" value="HATPase_C_sf"/>
</dbReference>
<dbReference type="Proteomes" id="UP000266441">
    <property type="component" value="Unassembled WGS sequence"/>
</dbReference>
<dbReference type="Pfam" id="PF07694">
    <property type="entry name" value="5TM-5TMR_LYT"/>
    <property type="match status" value="1"/>
</dbReference>
<dbReference type="GO" id="GO:0000155">
    <property type="term" value="F:phosphorelay sensor kinase activity"/>
    <property type="evidence" value="ECO:0007669"/>
    <property type="project" value="InterPro"/>
</dbReference>
<evidence type="ECO:0000256" key="7">
    <source>
        <dbReference type="ARBA" id="ARBA00022692"/>
    </source>
</evidence>
<evidence type="ECO:0000259" key="15">
    <source>
        <dbReference type="PROSITE" id="PS50110"/>
    </source>
</evidence>
<feature type="transmembrane region" description="Helical" evidence="13">
    <location>
        <begin position="104"/>
        <end position="122"/>
    </location>
</feature>
<dbReference type="PANTHER" id="PTHR43047:SF64">
    <property type="entry name" value="HISTIDINE KINASE CONTAINING CHEY-HOMOLOGOUS RECEIVER DOMAIN AND PAS DOMAIN-RELATED"/>
    <property type="match status" value="1"/>
</dbReference>
<dbReference type="RefSeq" id="WP_119349096.1">
    <property type="nucleotide sequence ID" value="NZ_QWET01000004.1"/>
</dbReference>
<dbReference type="Pfam" id="PF00072">
    <property type="entry name" value="Response_reg"/>
    <property type="match status" value="1"/>
</dbReference>
<dbReference type="InterPro" id="IPR011620">
    <property type="entry name" value="Sig_transdc_His_kinase_LytS_TM"/>
</dbReference>
<evidence type="ECO:0000256" key="10">
    <source>
        <dbReference type="ARBA" id="ARBA00023136"/>
    </source>
</evidence>
<dbReference type="OrthoDB" id="9796457at2"/>
<feature type="transmembrane region" description="Helical" evidence="13">
    <location>
        <begin position="78"/>
        <end position="98"/>
    </location>
</feature>
<evidence type="ECO:0000256" key="11">
    <source>
        <dbReference type="PROSITE-ProRule" id="PRU00169"/>
    </source>
</evidence>
<keyword evidence="4" id="KW-1003">Cell membrane</keyword>
<dbReference type="InterPro" id="IPR036097">
    <property type="entry name" value="HisK_dim/P_sf"/>
</dbReference>
<feature type="transmembrane region" description="Helical" evidence="13">
    <location>
        <begin position="167"/>
        <end position="187"/>
    </location>
</feature>
<dbReference type="EMBL" id="QWET01000004">
    <property type="protein sequence ID" value="RIH65860.1"/>
    <property type="molecule type" value="Genomic_DNA"/>
</dbReference>
<name>A0A399D5Z6_9BACT</name>
<dbReference type="InterPro" id="IPR011006">
    <property type="entry name" value="CheY-like_superfamily"/>
</dbReference>
<feature type="transmembrane region" description="Helical" evidence="13">
    <location>
        <begin position="5"/>
        <end position="23"/>
    </location>
</feature>
<dbReference type="FunFam" id="3.30.565.10:FF:000010">
    <property type="entry name" value="Sensor histidine kinase RcsC"/>
    <property type="match status" value="1"/>
</dbReference>
<dbReference type="Gene3D" id="3.30.565.10">
    <property type="entry name" value="Histidine kinase-like ATPase, C-terminal domain"/>
    <property type="match status" value="1"/>
</dbReference>
<accession>A0A399D5Z6</accession>
<evidence type="ECO:0000256" key="8">
    <source>
        <dbReference type="ARBA" id="ARBA00022777"/>
    </source>
</evidence>
<evidence type="ECO:0000256" key="2">
    <source>
        <dbReference type="ARBA" id="ARBA00004651"/>
    </source>
</evidence>
<dbReference type="AlphaFoldDB" id="A0A399D5Z6"/>
<comment type="caution">
    <text evidence="16">The sequence shown here is derived from an EMBL/GenBank/DDBJ whole genome shotgun (WGS) entry which is preliminary data.</text>
</comment>
<feature type="domain" description="Response regulatory" evidence="15">
    <location>
        <begin position="505"/>
        <end position="619"/>
    </location>
</feature>
<dbReference type="Gene3D" id="3.40.50.2300">
    <property type="match status" value="1"/>
</dbReference>
<evidence type="ECO:0000256" key="5">
    <source>
        <dbReference type="ARBA" id="ARBA00022553"/>
    </source>
</evidence>
<comment type="subcellular location">
    <subcellularLocation>
        <location evidence="2">Cell membrane</location>
        <topology evidence="2">Multi-pass membrane protein</topology>
    </subcellularLocation>
</comment>
<feature type="transmembrane region" description="Helical" evidence="13">
    <location>
        <begin position="134"/>
        <end position="155"/>
    </location>
</feature>
<dbReference type="CDD" id="cd17546">
    <property type="entry name" value="REC_hyHK_CKI1_RcsC-like"/>
    <property type="match status" value="1"/>
</dbReference>
<keyword evidence="12" id="KW-0175">Coiled coil</keyword>
<dbReference type="InterPro" id="IPR001789">
    <property type="entry name" value="Sig_transdc_resp-reg_receiver"/>
</dbReference>
<dbReference type="SUPFAM" id="SSF55874">
    <property type="entry name" value="ATPase domain of HSP90 chaperone/DNA topoisomerase II/histidine kinase"/>
    <property type="match status" value="1"/>
</dbReference>
<evidence type="ECO:0000313" key="17">
    <source>
        <dbReference type="Proteomes" id="UP000266441"/>
    </source>
</evidence>
<dbReference type="PROSITE" id="PS50109">
    <property type="entry name" value="HIS_KIN"/>
    <property type="match status" value="1"/>
</dbReference>
<dbReference type="InterPro" id="IPR005467">
    <property type="entry name" value="His_kinase_dom"/>
</dbReference>
<dbReference type="Gene3D" id="1.10.287.130">
    <property type="match status" value="1"/>
</dbReference>
<dbReference type="PRINTS" id="PR00344">
    <property type="entry name" value="BCTRLSENSOR"/>
</dbReference>
<dbReference type="CDD" id="cd00082">
    <property type="entry name" value="HisKA"/>
    <property type="match status" value="1"/>
</dbReference>
<gene>
    <name evidence="16" type="ORF">D1164_06215</name>
</gene>
<dbReference type="SMART" id="SM00387">
    <property type="entry name" value="HATPase_c"/>
    <property type="match status" value="1"/>
</dbReference>
<dbReference type="InterPro" id="IPR003594">
    <property type="entry name" value="HATPase_dom"/>
</dbReference>
<evidence type="ECO:0000256" key="4">
    <source>
        <dbReference type="ARBA" id="ARBA00022475"/>
    </source>
</evidence>
<evidence type="ECO:0000256" key="3">
    <source>
        <dbReference type="ARBA" id="ARBA00012438"/>
    </source>
</evidence>
<feature type="domain" description="Histidine kinase" evidence="14">
    <location>
        <begin position="261"/>
        <end position="481"/>
    </location>
</feature>
<keyword evidence="9 13" id="KW-1133">Transmembrane helix</keyword>
<dbReference type="SMART" id="SM00448">
    <property type="entry name" value="REC"/>
    <property type="match status" value="1"/>
</dbReference>
<evidence type="ECO:0000256" key="13">
    <source>
        <dbReference type="SAM" id="Phobius"/>
    </source>
</evidence>
<sequence length="619" mass="70084">MNEPIIIGLIQNIAVLMAFAMLYENFWLKNEKPRSLPAKLFTGIILGGIGIVLMFTPWTLMPGLVFDTRSVMLSVSGVFFGVIPTVIAMVFTMVARFFMDGEGMWMGMAVILVSGTIGLLWAELRKNKQPKYMAIEFLALGLVVHIMMLATTVFLPSERIMPTLKTIVLPVFFIYTPGTMLLGLLLAGQKRNFQNLWEKEKLYESERKLSTDLIKKQKELQEQVEKYSRLNHEFQEQNIELQQAKEKAEESDHLKSAFLANLSHEIRTPMNAIMGFTELLTQDELTTEEREEFIDIVRESGFYLLSIINDIVEISHIDVGQIELKESEIDLQDFLTHLYQTYAVSPTKEKEVKFSLEMPEPPPKGKMITDEVKLRQILINLLNNAIKSTPQGQISFGYQMEKADKISFFVKDSGVGISPDNHQLIFERFRQIETDLSKRASGSGLGLSITKAYVELMGGTIEVDSEIGKGSTFTVTLPFVESSEQVTPQGKSLSADLEKSKDSKLILVAEDEDINWFFISKVLSKGNYKLIRAVNGKEAVEYCKKNPDISLVLMDIKMPEMNGFEALEEIRKIKPKLPVIGQTAYALPGDVEQLKAVFDDYITKPIDRKLLIEKIEENL</sequence>
<evidence type="ECO:0000256" key="6">
    <source>
        <dbReference type="ARBA" id="ARBA00022679"/>
    </source>
</evidence>
<dbReference type="GO" id="GO:0005886">
    <property type="term" value="C:plasma membrane"/>
    <property type="evidence" value="ECO:0007669"/>
    <property type="project" value="UniProtKB-SubCell"/>
</dbReference>
<feature type="coiled-coil region" evidence="12">
    <location>
        <begin position="213"/>
        <end position="254"/>
    </location>
</feature>
<evidence type="ECO:0000313" key="16">
    <source>
        <dbReference type="EMBL" id="RIH65860.1"/>
    </source>
</evidence>
<reference evidence="16 17" key="1">
    <citation type="journal article" date="2015" name="Int. J. Syst. Evol. Microbiol.">
        <title>Mariniphaga sediminis sp. nov., isolated from coastal sediment.</title>
        <authorList>
            <person name="Wang F.Q."/>
            <person name="Shen Q.Y."/>
            <person name="Chen G.J."/>
            <person name="Du Z.J."/>
        </authorList>
    </citation>
    <scope>NUCLEOTIDE SEQUENCE [LARGE SCALE GENOMIC DNA]</scope>
    <source>
        <strain evidence="16 17">SY21</strain>
    </source>
</reference>
<dbReference type="GO" id="GO:0071555">
    <property type="term" value="P:cell wall organization"/>
    <property type="evidence" value="ECO:0007669"/>
    <property type="project" value="InterPro"/>
</dbReference>
<feature type="transmembrane region" description="Helical" evidence="13">
    <location>
        <begin position="43"/>
        <end position="66"/>
    </location>
</feature>
<keyword evidence="10 13" id="KW-0472">Membrane</keyword>
<dbReference type="EC" id="2.7.13.3" evidence="3"/>
<evidence type="ECO:0000256" key="9">
    <source>
        <dbReference type="ARBA" id="ARBA00022989"/>
    </source>
</evidence>
<comment type="catalytic activity">
    <reaction evidence="1">
        <text>ATP + protein L-histidine = ADP + protein N-phospho-L-histidine.</text>
        <dbReference type="EC" id="2.7.13.3"/>
    </reaction>
</comment>
<keyword evidence="17" id="KW-1185">Reference proteome</keyword>